<proteinExistence type="predicted"/>
<reference evidence="2" key="1">
    <citation type="journal article" date="2016" name="Genome Announc.">
        <title>Complete Genome Sequence of Brachyspira hyodysenteriae Type Strain B78 (ATCC 27164).</title>
        <authorList>
            <person name="Mirajkar N.S."/>
            <person name="Johnson T.J."/>
            <person name="Gebhart C.J."/>
        </authorList>
    </citation>
    <scope>NUCLEOTIDE SEQUENCE [LARGE SCALE GENOMIC DNA]</scope>
    <source>
        <strain evidence="2">B78</strain>
    </source>
</reference>
<evidence type="ECO:0000313" key="1">
    <source>
        <dbReference type="EMBL" id="ANN63779.1"/>
    </source>
</evidence>
<protein>
    <recommendedName>
        <fullName evidence="3">Immunity protein 26</fullName>
    </recommendedName>
</protein>
<keyword evidence="2" id="KW-1185">Reference proteome</keyword>
<dbReference type="KEGG" id="bhd:BHYOB78_07845"/>
<dbReference type="OrthoDB" id="8657476at2"/>
<dbReference type="EMBL" id="CP015910">
    <property type="protein sequence ID" value="ANN63779.1"/>
    <property type="molecule type" value="Genomic_DNA"/>
</dbReference>
<dbReference type="RefSeq" id="WP_020064686.1">
    <property type="nucleotide sequence ID" value="NZ_CP015910.2"/>
</dbReference>
<evidence type="ECO:0000313" key="2">
    <source>
        <dbReference type="Proteomes" id="UP000092328"/>
    </source>
</evidence>
<accession>A0A3B6VVR5</accession>
<evidence type="ECO:0008006" key="3">
    <source>
        <dbReference type="Google" id="ProtNLM"/>
    </source>
</evidence>
<gene>
    <name evidence="1" type="ORF">BHYOB78_07845</name>
</gene>
<reference evidence="2" key="2">
    <citation type="journal article" date="2017" name="Genome Announc.">
        <title>Correction for Mirajkar et al., Complete Genome Sequence of Brachyspira hyodysenteriae Type Strain B78 (ATCC 27164).</title>
        <authorList>
            <person name="Mirajkar N.S."/>
            <person name="Johnson T.J."/>
            <person name="Gebhart C.J."/>
        </authorList>
    </citation>
    <scope>NUCLEOTIDE SEQUENCE [LARGE SCALE GENOMIC DNA]</scope>
    <source>
        <strain evidence="2">B78</strain>
    </source>
</reference>
<organism evidence="1 2">
    <name type="scientific">Brachyspira hyodysenteriae ATCC 27164</name>
    <dbReference type="NCBI Taxonomy" id="1266923"/>
    <lineage>
        <taxon>Bacteria</taxon>
        <taxon>Pseudomonadati</taxon>
        <taxon>Spirochaetota</taxon>
        <taxon>Spirochaetia</taxon>
        <taxon>Brachyspirales</taxon>
        <taxon>Brachyspiraceae</taxon>
        <taxon>Brachyspira</taxon>
    </lineage>
</organism>
<name>A0A3B6VVR5_BRAHO</name>
<dbReference type="GeneID" id="63962743"/>
<dbReference type="AlphaFoldDB" id="A0A3B6VVR5"/>
<dbReference type="Pfam" id="PF15428">
    <property type="entry name" value="Imm26"/>
    <property type="match status" value="1"/>
</dbReference>
<dbReference type="InterPro" id="IPR029278">
    <property type="entry name" value="Imm26"/>
</dbReference>
<sequence length="165" mass="19628">MKYFEKKEGNIFFIPLFLSNDIKDNTKNYSKINFNIEENYAFGRLIEIDKSKGDLIEIFNYTGNIPNDKDDIVKSGLMFDPLHISMAFTKNRWRFVFEELAYDREKYSNYSKITFLLGDEYDPKLWIGGKIKSIKKYDTNKYNECIVYTPTEIEIMIKERISSNK</sequence>
<dbReference type="Proteomes" id="UP000092328">
    <property type="component" value="Chromosome"/>
</dbReference>